<keyword evidence="3" id="KW-1185">Reference proteome</keyword>
<dbReference type="Pfam" id="PF03683">
    <property type="entry name" value="UPF0175"/>
    <property type="match status" value="1"/>
</dbReference>
<reference evidence="2" key="1">
    <citation type="submission" date="2019-12" db="EMBL/GenBank/DDBJ databases">
        <title>Comparative genomics gives insights into the taxonomy of the Azoarcus-Aromatoleum group and reveals separate origins of nif in the plant-associated Azoarcus and non-plant-associated Aromatoleum sub-groups.</title>
        <authorList>
            <person name="Lafos M."/>
            <person name="Maluk M."/>
            <person name="Batista M."/>
            <person name="Junghare M."/>
            <person name="Carmona M."/>
            <person name="Faoro H."/>
            <person name="Cruz L.M."/>
            <person name="Battistoni F."/>
            <person name="De Souza E."/>
            <person name="Pedrosa F."/>
            <person name="Chen W.-M."/>
            <person name="Poole P.S."/>
            <person name="Dixon R.A."/>
            <person name="James E.K."/>
        </authorList>
    </citation>
    <scope>NUCLEOTIDE SEQUENCE</scope>
    <source>
        <strain evidence="2">LuFRes1</strain>
    </source>
</reference>
<evidence type="ECO:0000256" key="1">
    <source>
        <dbReference type="ARBA" id="ARBA00009981"/>
    </source>
</evidence>
<dbReference type="NCBIfam" id="TIGR01552">
    <property type="entry name" value="phd_fam"/>
    <property type="match status" value="1"/>
</dbReference>
<organism evidence="2 3">
    <name type="scientific">Aromatoleum anaerobium</name>
    <dbReference type="NCBI Taxonomy" id="182180"/>
    <lineage>
        <taxon>Bacteria</taxon>
        <taxon>Pseudomonadati</taxon>
        <taxon>Pseudomonadota</taxon>
        <taxon>Betaproteobacteria</taxon>
        <taxon>Rhodocyclales</taxon>
        <taxon>Rhodocyclaceae</taxon>
        <taxon>Aromatoleum</taxon>
    </lineage>
</organism>
<dbReference type="SUPFAM" id="SSF143120">
    <property type="entry name" value="YefM-like"/>
    <property type="match status" value="1"/>
</dbReference>
<comment type="similarity">
    <text evidence="1">Belongs to the phD/YefM antitoxin family.</text>
</comment>
<dbReference type="InterPro" id="IPR005368">
    <property type="entry name" value="UPF0175"/>
</dbReference>
<accession>A0ABX1PPS9</accession>
<dbReference type="Proteomes" id="UP000615989">
    <property type="component" value="Unassembled WGS sequence"/>
</dbReference>
<gene>
    <name evidence="2" type="ORF">GO606_12120</name>
</gene>
<dbReference type="RefSeq" id="WP_169118817.1">
    <property type="nucleotide sequence ID" value="NZ_WTVG02000035.1"/>
</dbReference>
<dbReference type="InterPro" id="IPR036165">
    <property type="entry name" value="YefM-like_sf"/>
</dbReference>
<evidence type="ECO:0000313" key="3">
    <source>
        <dbReference type="Proteomes" id="UP000615989"/>
    </source>
</evidence>
<name>A0ABX1PPS9_9RHOO</name>
<comment type="caution">
    <text evidence="2">The sequence shown here is derived from an EMBL/GenBank/DDBJ whole genome shotgun (WGS) entry which is preliminary data.</text>
</comment>
<evidence type="ECO:0000313" key="2">
    <source>
        <dbReference type="EMBL" id="NMG25456.1"/>
    </source>
</evidence>
<dbReference type="EMBL" id="WTVG01000033">
    <property type="protein sequence ID" value="NMG25456.1"/>
    <property type="molecule type" value="Genomic_DNA"/>
</dbReference>
<dbReference type="Gene3D" id="3.40.1620.10">
    <property type="entry name" value="YefM-like domain"/>
    <property type="match status" value="1"/>
</dbReference>
<proteinExistence type="inferred from homology"/>
<sequence>METFTVRDLRERTGELIRGAEAGKLSVITKHGNPVFVAVPFDDALLESGVRTSLAIKLFDEGTVTLAQAAKLAGLGIEEMIERTGAAGVAVVQQTPAELDEELDVIARHGRRR</sequence>
<protein>
    <submittedName>
        <fullName evidence="2">Type II toxin-antitoxin system prevent-host-death family antitoxin</fullName>
    </submittedName>
</protein>